<dbReference type="PANTHER" id="PTHR44196:SF1">
    <property type="entry name" value="DEHYDROGENASE_REDUCTASE SDR FAMILY MEMBER 7B"/>
    <property type="match status" value="1"/>
</dbReference>
<dbReference type="Gene3D" id="3.40.50.720">
    <property type="entry name" value="NAD(P)-binding Rossmann-like Domain"/>
    <property type="match status" value="1"/>
</dbReference>
<sequence length="255" mass="27062">MSNDDVVNGRRFWLVGASSGIGAALARELRARGAHVAISARKAEDLHEVAGGDMVVVPLDATDRQAVSAAEGEVRAALGGLDTVVWCAGYWEQFDAARWDADSFQRHVEVNLLGLNNVLAAVVPPMVDAGHGHLVGIASVAGYRGLAGAEAYGATKAAQINLLEGLRAALRRHGVRVTTVCPGFVRTPMTDTNDFPMPFMVEAEEAARTIADGLEAQRTEIVFPLPMAIMMKVARVVPVRVWSAITTRIGNPADG</sequence>
<dbReference type="OrthoDB" id="4690547at2"/>
<evidence type="ECO:0000313" key="3">
    <source>
        <dbReference type="EMBL" id="QBX54214.1"/>
    </source>
</evidence>
<evidence type="ECO:0000256" key="1">
    <source>
        <dbReference type="ARBA" id="ARBA00006484"/>
    </source>
</evidence>
<gene>
    <name evidence="3" type="ORF">EXE58_01140</name>
</gene>
<dbReference type="GO" id="GO:0016491">
    <property type="term" value="F:oxidoreductase activity"/>
    <property type="evidence" value="ECO:0007669"/>
    <property type="project" value="UniProtKB-KW"/>
</dbReference>
<dbReference type="Proteomes" id="UP000294853">
    <property type="component" value="Chromosome"/>
</dbReference>
<organism evidence="3 4">
    <name type="scientific">Nocardioides seonyuensis</name>
    <dbReference type="NCBI Taxonomy" id="2518371"/>
    <lineage>
        <taxon>Bacteria</taxon>
        <taxon>Bacillati</taxon>
        <taxon>Actinomycetota</taxon>
        <taxon>Actinomycetes</taxon>
        <taxon>Propionibacteriales</taxon>
        <taxon>Nocardioidaceae</taxon>
        <taxon>Nocardioides</taxon>
    </lineage>
</organism>
<dbReference type="InterPro" id="IPR036291">
    <property type="entry name" value="NAD(P)-bd_dom_sf"/>
</dbReference>
<dbReference type="RefSeq" id="WP_135266187.1">
    <property type="nucleotide sequence ID" value="NZ_CP038436.1"/>
</dbReference>
<proteinExistence type="inferred from homology"/>
<comment type="similarity">
    <text evidence="1">Belongs to the short-chain dehydrogenases/reductases (SDR) family.</text>
</comment>
<evidence type="ECO:0000256" key="2">
    <source>
        <dbReference type="ARBA" id="ARBA00023002"/>
    </source>
</evidence>
<keyword evidence="4" id="KW-1185">Reference proteome</keyword>
<protein>
    <submittedName>
        <fullName evidence="3">SDR family NAD(P)-dependent oxidoreductase</fullName>
    </submittedName>
</protein>
<dbReference type="AlphaFoldDB" id="A0A4P7IB00"/>
<dbReference type="InterPro" id="IPR002347">
    <property type="entry name" value="SDR_fam"/>
</dbReference>
<reference evidence="3 4" key="1">
    <citation type="submission" date="2019-03" db="EMBL/GenBank/DDBJ databases">
        <title>Three New Species of Nocardioides, Nocardioides euryhalodurans sp. nov., Nocardioides seonyuensis sp. nov. and Nocardioides eburneoflavus sp. nov. Iolated from Soil.</title>
        <authorList>
            <person name="Roh S.G."/>
            <person name="Lee C."/>
            <person name="Kim M.-K."/>
            <person name="Kim S.B."/>
        </authorList>
    </citation>
    <scope>NUCLEOTIDE SEQUENCE [LARGE SCALE GENOMIC DNA]</scope>
    <source>
        <strain evidence="3 4">MMS17-SY207-3</strain>
    </source>
</reference>
<dbReference type="GO" id="GO:0016020">
    <property type="term" value="C:membrane"/>
    <property type="evidence" value="ECO:0007669"/>
    <property type="project" value="TreeGrafter"/>
</dbReference>
<dbReference type="EMBL" id="CP038436">
    <property type="protein sequence ID" value="QBX54214.1"/>
    <property type="molecule type" value="Genomic_DNA"/>
</dbReference>
<name>A0A4P7IB00_9ACTN</name>
<dbReference type="PRINTS" id="PR00081">
    <property type="entry name" value="GDHRDH"/>
</dbReference>
<dbReference type="Pfam" id="PF00106">
    <property type="entry name" value="adh_short"/>
    <property type="match status" value="1"/>
</dbReference>
<dbReference type="KEGG" id="nsn:EXE58_01140"/>
<dbReference type="PANTHER" id="PTHR44196">
    <property type="entry name" value="DEHYDROGENASE/REDUCTASE SDR FAMILY MEMBER 7B"/>
    <property type="match status" value="1"/>
</dbReference>
<evidence type="ECO:0000313" key="4">
    <source>
        <dbReference type="Proteomes" id="UP000294853"/>
    </source>
</evidence>
<keyword evidence="2" id="KW-0560">Oxidoreductase</keyword>
<dbReference type="SUPFAM" id="SSF51735">
    <property type="entry name" value="NAD(P)-binding Rossmann-fold domains"/>
    <property type="match status" value="1"/>
</dbReference>
<accession>A0A4P7IB00</accession>